<dbReference type="EMBL" id="MU826354">
    <property type="protein sequence ID" value="KAJ7380067.1"/>
    <property type="molecule type" value="Genomic_DNA"/>
</dbReference>
<dbReference type="InterPro" id="IPR001373">
    <property type="entry name" value="Cullin_N"/>
</dbReference>
<gene>
    <name evidence="3" type="primary">CUL2_1</name>
    <name evidence="3" type="ORF">OS493_010775</name>
</gene>
<name>A0A9X0CXY8_9CNID</name>
<evidence type="ECO:0000256" key="1">
    <source>
        <dbReference type="ARBA" id="ARBA00006019"/>
    </source>
</evidence>
<keyword evidence="4" id="KW-1185">Reference proteome</keyword>
<evidence type="ECO:0000313" key="4">
    <source>
        <dbReference type="Proteomes" id="UP001163046"/>
    </source>
</evidence>
<dbReference type="Pfam" id="PF00888">
    <property type="entry name" value="Cullin"/>
    <property type="match status" value="1"/>
</dbReference>
<dbReference type="SUPFAM" id="SSF74788">
    <property type="entry name" value="Cullin repeat-like"/>
    <property type="match status" value="1"/>
</dbReference>
<dbReference type="InterPro" id="IPR016159">
    <property type="entry name" value="Cullin_repeat-like_dom_sf"/>
</dbReference>
<dbReference type="Gene3D" id="1.20.1310.10">
    <property type="entry name" value="Cullin Repeats"/>
    <property type="match status" value="1"/>
</dbReference>
<dbReference type="AlphaFoldDB" id="A0A9X0CXY8"/>
<comment type="similarity">
    <text evidence="1">Belongs to the cullin family.</text>
</comment>
<feature type="domain" description="Cullin N-terminal" evidence="2">
    <location>
        <begin position="14"/>
        <end position="77"/>
    </location>
</feature>
<evidence type="ECO:0000259" key="2">
    <source>
        <dbReference type="Pfam" id="PF00888"/>
    </source>
</evidence>
<organism evidence="3 4">
    <name type="scientific">Desmophyllum pertusum</name>
    <dbReference type="NCBI Taxonomy" id="174260"/>
    <lineage>
        <taxon>Eukaryota</taxon>
        <taxon>Metazoa</taxon>
        <taxon>Cnidaria</taxon>
        <taxon>Anthozoa</taxon>
        <taxon>Hexacorallia</taxon>
        <taxon>Scleractinia</taxon>
        <taxon>Caryophylliina</taxon>
        <taxon>Caryophylliidae</taxon>
        <taxon>Desmophyllum</taxon>
    </lineage>
</organism>
<dbReference type="Proteomes" id="UP001163046">
    <property type="component" value="Unassembled WGS sequence"/>
</dbReference>
<sequence>MSLRPRIVNFDETWAKIRETLESVVTLKKIPRAVWNDRFSDVYALCVAFPERLGEKLYAEVKNFLESHVQSLYEAVSGPDVGYTASLPQALVTVQPRIILYESLIWLSEYTFEETEAGLWRDFSIQYLILS</sequence>
<accession>A0A9X0CXY8</accession>
<reference evidence="3" key="1">
    <citation type="submission" date="2023-01" db="EMBL/GenBank/DDBJ databases">
        <title>Genome assembly of the deep-sea coral Lophelia pertusa.</title>
        <authorList>
            <person name="Herrera S."/>
            <person name="Cordes E."/>
        </authorList>
    </citation>
    <scope>NUCLEOTIDE SEQUENCE</scope>
    <source>
        <strain evidence="3">USNM1676648</strain>
        <tissue evidence="3">Polyp</tissue>
    </source>
</reference>
<comment type="caution">
    <text evidence="3">The sequence shown here is derived from an EMBL/GenBank/DDBJ whole genome shotgun (WGS) entry which is preliminary data.</text>
</comment>
<dbReference type="OrthoDB" id="27073at2759"/>
<protein>
    <submittedName>
        <fullName evidence="3">Cullin-2</fullName>
    </submittedName>
</protein>
<proteinExistence type="inferred from homology"/>
<evidence type="ECO:0000313" key="3">
    <source>
        <dbReference type="EMBL" id="KAJ7380067.1"/>
    </source>
</evidence>